<sequence>MIRKSGIEKESASHVPNNFPYVTYFTLGKKEINILIHMDNDDYALGEGILESIFFWRLKVLKSSV</sequence>
<evidence type="ECO:0000313" key="2">
    <source>
        <dbReference type="Proteomes" id="UP001159179"/>
    </source>
</evidence>
<protein>
    <submittedName>
        <fullName evidence="1">Uncharacterized protein</fullName>
    </submittedName>
</protein>
<dbReference type="Proteomes" id="UP001159179">
    <property type="component" value="Unassembled WGS sequence"/>
</dbReference>
<gene>
    <name evidence="1" type="ORF">P5X88_12680</name>
</gene>
<organism evidence="1 2">
    <name type="scientific">Heyndrickxia oleronia</name>
    <dbReference type="NCBI Taxonomy" id="38875"/>
    <lineage>
        <taxon>Bacteria</taxon>
        <taxon>Bacillati</taxon>
        <taxon>Bacillota</taxon>
        <taxon>Bacilli</taxon>
        <taxon>Bacillales</taxon>
        <taxon>Bacillaceae</taxon>
        <taxon>Heyndrickxia</taxon>
    </lineage>
</organism>
<accession>A0AAW6SY63</accession>
<evidence type="ECO:0000313" key="1">
    <source>
        <dbReference type="EMBL" id="MDH5161797.1"/>
    </source>
</evidence>
<comment type="caution">
    <text evidence="1">The sequence shown here is derived from an EMBL/GenBank/DDBJ whole genome shotgun (WGS) entry which is preliminary data.</text>
</comment>
<name>A0AAW6SY63_9BACI</name>
<reference evidence="1" key="1">
    <citation type="submission" date="2023-03" db="EMBL/GenBank/DDBJ databases">
        <title>Bacterial isolates from washroom surfaces on a university campus.</title>
        <authorList>
            <person name="Holman D.B."/>
            <person name="Gzyl K.E."/>
            <person name="Taheri A.E."/>
        </authorList>
    </citation>
    <scope>NUCLEOTIDE SEQUENCE</scope>
    <source>
        <strain evidence="1">RD03</strain>
    </source>
</reference>
<dbReference type="EMBL" id="JAROYP010000006">
    <property type="protein sequence ID" value="MDH5161797.1"/>
    <property type="molecule type" value="Genomic_DNA"/>
</dbReference>
<proteinExistence type="predicted"/>
<dbReference type="AlphaFoldDB" id="A0AAW6SY63"/>